<evidence type="ECO:0000313" key="1">
    <source>
        <dbReference type="EMBL" id="JAH59149.1"/>
    </source>
</evidence>
<protein>
    <submittedName>
        <fullName evidence="1">Uncharacterized protein</fullName>
    </submittedName>
</protein>
<name>A0A0E9TZQ6_ANGAN</name>
<reference evidence="1" key="1">
    <citation type="submission" date="2014-11" db="EMBL/GenBank/DDBJ databases">
        <authorList>
            <person name="Amaro Gonzalez C."/>
        </authorList>
    </citation>
    <scope>NUCLEOTIDE SEQUENCE</scope>
</reference>
<proteinExistence type="predicted"/>
<organism evidence="1">
    <name type="scientific">Anguilla anguilla</name>
    <name type="common">European freshwater eel</name>
    <name type="synonym">Muraena anguilla</name>
    <dbReference type="NCBI Taxonomy" id="7936"/>
    <lineage>
        <taxon>Eukaryota</taxon>
        <taxon>Metazoa</taxon>
        <taxon>Chordata</taxon>
        <taxon>Craniata</taxon>
        <taxon>Vertebrata</taxon>
        <taxon>Euteleostomi</taxon>
        <taxon>Actinopterygii</taxon>
        <taxon>Neopterygii</taxon>
        <taxon>Teleostei</taxon>
        <taxon>Anguilliformes</taxon>
        <taxon>Anguillidae</taxon>
        <taxon>Anguilla</taxon>
    </lineage>
</organism>
<dbReference type="EMBL" id="GBXM01049428">
    <property type="protein sequence ID" value="JAH59149.1"/>
    <property type="molecule type" value="Transcribed_RNA"/>
</dbReference>
<reference evidence="1" key="2">
    <citation type="journal article" date="2015" name="Fish Shellfish Immunol.">
        <title>Early steps in the European eel (Anguilla anguilla)-Vibrio vulnificus interaction in the gills: Role of the RtxA13 toxin.</title>
        <authorList>
            <person name="Callol A."/>
            <person name="Pajuelo D."/>
            <person name="Ebbesson L."/>
            <person name="Teles M."/>
            <person name="MacKenzie S."/>
            <person name="Amaro C."/>
        </authorList>
    </citation>
    <scope>NUCLEOTIDE SEQUENCE</scope>
</reference>
<dbReference type="AlphaFoldDB" id="A0A0E9TZQ6"/>
<sequence length="48" mass="5364">MEVHTTAVILDSRFTGLVQEVNSLVKSDDVVHDWNKHCGLQDLELSSP</sequence>
<accession>A0A0E9TZQ6</accession>